<proteinExistence type="predicted"/>
<protein>
    <submittedName>
        <fullName evidence="2">Uncharacterized protein</fullName>
    </submittedName>
</protein>
<comment type="caution">
    <text evidence="2">The sequence shown here is derived from an EMBL/GenBank/DDBJ whole genome shotgun (WGS) entry which is preliminary data.</text>
</comment>
<reference evidence="2 3" key="1">
    <citation type="journal article" date="2021" name="Commun. Biol.">
        <title>The genome of Shorea leprosula (Dipterocarpaceae) highlights the ecological relevance of drought in aseasonal tropical rainforests.</title>
        <authorList>
            <person name="Ng K.K.S."/>
            <person name="Kobayashi M.J."/>
            <person name="Fawcett J.A."/>
            <person name="Hatakeyama M."/>
            <person name="Paape T."/>
            <person name="Ng C.H."/>
            <person name="Ang C.C."/>
            <person name="Tnah L.H."/>
            <person name="Lee C.T."/>
            <person name="Nishiyama T."/>
            <person name="Sese J."/>
            <person name="O'Brien M.J."/>
            <person name="Copetti D."/>
            <person name="Mohd Noor M.I."/>
            <person name="Ong R.C."/>
            <person name="Putra M."/>
            <person name="Sireger I.Z."/>
            <person name="Indrioko S."/>
            <person name="Kosugi Y."/>
            <person name="Izuno A."/>
            <person name="Isagi Y."/>
            <person name="Lee S.L."/>
            <person name="Shimizu K.K."/>
        </authorList>
    </citation>
    <scope>NUCLEOTIDE SEQUENCE [LARGE SCALE GENOMIC DNA]</scope>
    <source>
        <strain evidence="2">214</strain>
    </source>
</reference>
<dbReference type="Proteomes" id="UP001054252">
    <property type="component" value="Unassembled WGS sequence"/>
</dbReference>
<keyword evidence="3" id="KW-1185">Reference proteome</keyword>
<evidence type="ECO:0000256" key="1">
    <source>
        <dbReference type="SAM" id="MobiDB-lite"/>
    </source>
</evidence>
<evidence type="ECO:0000313" key="2">
    <source>
        <dbReference type="EMBL" id="GKV18222.1"/>
    </source>
</evidence>
<accession>A0AAV5JWX8</accession>
<gene>
    <name evidence="2" type="ORF">SLEP1_g28637</name>
</gene>
<feature type="region of interest" description="Disordered" evidence="1">
    <location>
        <begin position="160"/>
        <end position="227"/>
    </location>
</feature>
<sequence length="242" mass="25754">MLVCNVSDVFKPGFEAICASHSNLIPFLFGFASVSEEGISMADKSSKAVFAYMGYAQVATPTQSYSGKQNDITCYAGPRRKQSGSSNSYQRTAKASCVDKQTGIYARSTTKEVISTGDTFKERPTGRAGVKNDYTTTKTCRVGDKSGYSEYQVQERYRRVDYDGNNSRKGNSGGKGIKASTSSKGKNSIKASASAKGSSSTKGIKATASIKTGYSTKGSKVSSSTKASAIIKTSYSTKGSYY</sequence>
<name>A0AAV5JWX8_9ROSI</name>
<evidence type="ECO:0000313" key="3">
    <source>
        <dbReference type="Proteomes" id="UP001054252"/>
    </source>
</evidence>
<dbReference type="EMBL" id="BPVZ01000049">
    <property type="protein sequence ID" value="GKV18222.1"/>
    <property type="molecule type" value="Genomic_DNA"/>
</dbReference>
<organism evidence="2 3">
    <name type="scientific">Rubroshorea leprosula</name>
    <dbReference type="NCBI Taxonomy" id="152421"/>
    <lineage>
        <taxon>Eukaryota</taxon>
        <taxon>Viridiplantae</taxon>
        <taxon>Streptophyta</taxon>
        <taxon>Embryophyta</taxon>
        <taxon>Tracheophyta</taxon>
        <taxon>Spermatophyta</taxon>
        <taxon>Magnoliopsida</taxon>
        <taxon>eudicotyledons</taxon>
        <taxon>Gunneridae</taxon>
        <taxon>Pentapetalae</taxon>
        <taxon>rosids</taxon>
        <taxon>malvids</taxon>
        <taxon>Malvales</taxon>
        <taxon>Dipterocarpaceae</taxon>
        <taxon>Rubroshorea</taxon>
    </lineage>
</organism>
<dbReference type="AlphaFoldDB" id="A0AAV5JWX8"/>
<feature type="compositionally biased region" description="Low complexity" evidence="1">
    <location>
        <begin position="182"/>
        <end position="227"/>
    </location>
</feature>